<dbReference type="GO" id="GO:0005509">
    <property type="term" value="F:calcium ion binding"/>
    <property type="evidence" value="ECO:0007669"/>
    <property type="project" value="InterPro"/>
</dbReference>
<dbReference type="Proteomes" id="UP000480350">
    <property type="component" value="Unassembled WGS sequence"/>
</dbReference>
<comment type="caution">
    <text evidence="4">The sequence shown here is derived from an EMBL/GenBank/DDBJ whole genome shotgun (WGS) entry which is preliminary data.</text>
</comment>
<name>A0A7C9ISL6_9RHOB</name>
<dbReference type="InterPro" id="IPR001343">
    <property type="entry name" value="Hemolysn_Ca-bd"/>
</dbReference>
<dbReference type="Gene3D" id="2.150.10.10">
    <property type="entry name" value="Serralysin-like metalloprotease, C-terminal"/>
    <property type="match status" value="3"/>
</dbReference>
<evidence type="ECO:0000313" key="5">
    <source>
        <dbReference type="Proteomes" id="UP000480350"/>
    </source>
</evidence>
<evidence type="ECO:0000256" key="2">
    <source>
        <dbReference type="ARBA" id="ARBA00022525"/>
    </source>
</evidence>
<keyword evidence="2" id="KW-0964">Secreted</keyword>
<dbReference type="RefSeq" id="WP_160764034.1">
    <property type="nucleotide sequence ID" value="NZ_WUPT01000002.1"/>
</dbReference>
<dbReference type="PRINTS" id="PR00313">
    <property type="entry name" value="CABNDNGRPT"/>
</dbReference>
<dbReference type="PANTHER" id="PTHR38340:SF1">
    <property type="entry name" value="S-LAYER PROTEIN"/>
    <property type="match status" value="1"/>
</dbReference>
<keyword evidence="5" id="KW-1185">Reference proteome</keyword>
<dbReference type="InterPro" id="IPR011049">
    <property type="entry name" value="Serralysin-like_metalloprot_C"/>
</dbReference>
<comment type="subcellular location">
    <subcellularLocation>
        <location evidence="1">Secreted</location>
    </subcellularLocation>
</comment>
<organism evidence="4 5">
    <name type="scientific">Kangsaoukella pontilimi</name>
    <dbReference type="NCBI Taxonomy" id="2691042"/>
    <lineage>
        <taxon>Bacteria</taxon>
        <taxon>Pseudomonadati</taxon>
        <taxon>Pseudomonadota</taxon>
        <taxon>Alphaproteobacteria</taxon>
        <taxon>Rhodobacterales</taxon>
        <taxon>Paracoccaceae</taxon>
        <taxon>Kangsaoukella</taxon>
    </lineage>
</organism>
<dbReference type="InterPro" id="IPR050557">
    <property type="entry name" value="RTX_toxin/Mannuronan_C5-epim"/>
</dbReference>
<dbReference type="InterPro" id="IPR018511">
    <property type="entry name" value="Hemolysin-typ_Ca-bd_CS"/>
</dbReference>
<proteinExistence type="predicted"/>
<reference evidence="4 5" key="2">
    <citation type="submission" date="2020-03" db="EMBL/GenBank/DDBJ databases">
        <title>Kangsaoukella pontilimi gen. nov., sp. nov., a new member of the family Rhodobacteraceae isolated from a tidal mudflat.</title>
        <authorList>
            <person name="Kim I.S."/>
        </authorList>
    </citation>
    <scope>NUCLEOTIDE SEQUENCE [LARGE SCALE GENOMIC DNA]</scope>
    <source>
        <strain evidence="4 5">GH1-50</strain>
    </source>
</reference>
<dbReference type="PROSITE" id="PS00330">
    <property type="entry name" value="HEMOLYSIN_CALCIUM"/>
    <property type="match status" value="4"/>
</dbReference>
<evidence type="ECO:0000313" key="4">
    <source>
        <dbReference type="EMBL" id="MXQ08085.1"/>
    </source>
</evidence>
<dbReference type="EMBL" id="WUPT01000002">
    <property type="protein sequence ID" value="MXQ08085.1"/>
    <property type="molecule type" value="Genomic_DNA"/>
</dbReference>
<dbReference type="PANTHER" id="PTHR38340">
    <property type="entry name" value="S-LAYER PROTEIN"/>
    <property type="match status" value="1"/>
</dbReference>
<evidence type="ECO:0000256" key="1">
    <source>
        <dbReference type="ARBA" id="ARBA00004613"/>
    </source>
</evidence>
<reference evidence="4 5" key="1">
    <citation type="submission" date="2019-12" db="EMBL/GenBank/DDBJ databases">
        <authorList>
            <person name="Lee S.D."/>
        </authorList>
    </citation>
    <scope>NUCLEOTIDE SEQUENCE [LARGE SCALE GENOMIC DNA]</scope>
    <source>
        <strain evidence="4 5">GH1-50</strain>
    </source>
</reference>
<dbReference type="GO" id="GO:0005576">
    <property type="term" value="C:extracellular region"/>
    <property type="evidence" value="ECO:0007669"/>
    <property type="project" value="UniProtKB-SubCell"/>
</dbReference>
<evidence type="ECO:0000256" key="3">
    <source>
        <dbReference type="SAM" id="MobiDB-lite"/>
    </source>
</evidence>
<protein>
    <recommendedName>
        <fullName evidence="6">Hemolysin type calcium-binding protein</fullName>
    </recommendedName>
</protein>
<evidence type="ECO:0008006" key="6">
    <source>
        <dbReference type="Google" id="ProtNLM"/>
    </source>
</evidence>
<gene>
    <name evidence="4" type="ORF">GQ651_09550</name>
</gene>
<dbReference type="Pfam" id="PF00353">
    <property type="entry name" value="HemolysinCabind"/>
    <property type="match status" value="3"/>
</dbReference>
<dbReference type="AlphaFoldDB" id="A0A7C9ISL6"/>
<sequence>MAQLAVDQVLDAGDLGIAAGLTDLLFAEIGGRRILYALNRAEGELLEFSVAPDGTLTLVTTLPLSGSFSVGSDPELTLVGDRLAIAGLDPVAGAFVTLNTTGGLVAQSVDPAPGLLDAPAAFTLWSDQALLTGDAGGGVSLYRDAGAGLVHAASLADTADRYLADIAASAVLPGSGGAMIALASATENGVTLLAATPAGTLSVASSFGAAEGLPASTPTDIAAVTHAGRDHLVLASSGSSSLSILTVDPAGGMKLADHVLDSTATRFQSVQSVDAVTLGDFAYVAAGGSDGGVTLFTLLPDGRLIHLATVTDTAATTLYRVSSVSLFATSGTLNLAVTSQWEAGVTRLAYDIGNLGAVFVMEDGDPGQGTSDDDQIIGTDVGDTISGGSGDDILSDGAGSDVLTGGFGADLFVFAADGVADQVTDYRKGQDRLDLSAWDFLTDVSQLTVTPTANGAILSFRDEVIEITTFDGAPLSAADFTNADILNVDRPSFLPIDQTLKGGPLGDFLKGGAGDDVIQGNDGADFLFGAFGADILSGGDGADTLDGGAGNDTLQGDAANDSIAGGEGDDLIDGGAGSDIIYGDAFDMI</sequence>
<dbReference type="SUPFAM" id="SSF51120">
    <property type="entry name" value="beta-Roll"/>
    <property type="match status" value="2"/>
</dbReference>
<accession>A0A7C9ISL6</accession>
<feature type="region of interest" description="Disordered" evidence="3">
    <location>
        <begin position="547"/>
        <end position="568"/>
    </location>
</feature>